<keyword evidence="4" id="KW-1133">Transmembrane helix</keyword>
<protein>
    <recommendedName>
        <fullName evidence="2">diguanylate cyclase</fullName>
        <ecNumber evidence="2">2.7.7.65</ecNumber>
    </recommendedName>
</protein>
<reference evidence="7 8" key="1">
    <citation type="submission" date="2006-02" db="EMBL/GenBank/DDBJ databases">
        <authorList>
            <person name="Pinhassi J."/>
            <person name="Pedros-Alio C."/>
            <person name="Ferriera S."/>
            <person name="Johnson J."/>
            <person name="Kravitz S."/>
            <person name="Halpern A."/>
            <person name="Remington K."/>
            <person name="Beeson K."/>
            <person name="Tran B."/>
            <person name="Rogers Y.-H."/>
            <person name="Friedman R."/>
            <person name="Venter J.C."/>
        </authorList>
    </citation>
    <scope>NUCLEOTIDE SEQUENCE [LARGE SCALE GENOMIC DNA]</scope>
    <source>
        <strain evidence="7 8">MED92</strain>
    </source>
</reference>
<dbReference type="SUPFAM" id="SSF158472">
    <property type="entry name" value="HAMP domain-like"/>
    <property type="match status" value="1"/>
</dbReference>
<feature type="domain" description="HAMP" evidence="5">
    <location>
        <begin position="323"/>
        <end position="375"/>
    </location>
</feature>
<dbReference type="InterPro" id="IPR000160">
    <property type="entry name" value="GGDEF_dom"/>
</dbReference>
<dbReference type="AlphaFoldDB" id="A0A7U8C890"/>
<dbReference type="PROSITE" id="PS50885">
    <property type="entry name" value="HAMP"/>
    <property type="match status" value="1"/>
</dbReference>
<comment type="caution">
    <text evidence="7">The sequence shown here is derived from an EMBL/GenBank/DDBJ whole genome shotgun (WGS) entry which is preliminary data.</text>
</comment>
<dbReference type="SUPFAM" id="SSF55073">
    <property type="entry name" value="Nucleotide cyclase"/>
    <property type="match status" value="1"/>
</dbReference>
<dbReference type="GO" id="GO:0052621">
    <property type="term" value="F:diguanylate cyclase activity"/>
    <property type="evidence" value="ECO:0007669"/>
    <property type="project" value="UniProtKB-EC"/>
</dbReference>
<feature type="domain" description="GGDEF" evidence="6">
    <location>
        <begin position="443"/>
        <end position="576"/>
    </location>
</feature>
<dbReference type="NCBIfam" id="TIGR00254">
    <property type="entry name" value="GGDEF"/>
    <property type="match status" value="1"/>
</dbReference>
<name>A0A7U8C890_NEPCE</name>
<evidence type="ECO:0000256" key="4">
    <source>
        <dbReference type="SAM" id="Phobius"/>
    </source>
</evidence>
<dbReference type="Proteomes" id="UP000002171">
    <property type="component" value="Unassembled WGS sequence"/>
</dbReference>
<dbReference type="SMART" id="SM00267">
    <property type="entry name" value="GGDEF"/>
    <property type="match status" value="1"/>
</dbReference>
<dbReference type="EMBL" id="AAOW01000003">
    <property type="protein sequence ID" value="EAR62446.1"/>
    <property type="molecule type" value="Genomic_DNA"/>
</dbReference>
<evidence type="ECO:0000259" key="5">
    <source>
        <dbReference type="PROSITE" id="PS50885"/>
    </source>
</evidence>
<evidence type="ECO:0000259" key="6">
    <source>
        <dbReference type="PROSITE" id="PS50887"/>
    </source>
</evidence>
<accession>A0A7U8C890</accession>
<dbReference type="FunFam" id="3.30.70.270:FF:000001">
    <property type="entry name" value="Diguanylate cyclase domain protein"/>
    <property type="match status" value="1"/>
</dbReference>
<dbReference type="RefSeq" id="WP_007020756.1">
    <property type="nucleotide sequence ID" value="NZ_CH724125.1"/>
</dbReference>
<keyword evidence="4" id="KW-0472">Membrane</keyword>
<proteinExistence type="predicted"/>
<dbReference type="Pfam" id="PF00990">
    <property type="entry name" value="GGDEF"/>
    <property type="match status" value="1"/>
</dbReference>
<feature type="transmembrane region" description="Helical" evidence="4">
    <location>
        <begin position="298"/>
        <end position="321"/>
    </location>
</feature>
<dbReference type="OrthoDB" id="9812260at2"/>
<keyword evidence="8" id="KW-1185">Reference proteome</keyword>
<dbReference type="Gene3D" id="3.30.70.270">
    <property type="match status" value="1"/>
</dbReference>
<evidence type="ECO:0000313" key="8">
    <source>
        <dbReference type="Proteomes" id="UP000002171"/>
    </source>
</evidence>
<dbReference type="InterPro" id="IPR050469">
    <property type="entry name" value="Diguanylate_Cyclase"/>
</dbReference>
<dbReference type="PANTHER" id="PTHR45138">
    <property type="entry name" value="REGULATORY COMPONENTS OF SENSORY TRANSDUCTION SYSTEM"/>
    <property type="match status" value="1"/>
</dbReference>
<evidence type="ECO:0000313" key="7">
    <source>
        <dbReference type="EMBL" id="EAR62446.1"/>
    </source>
</evidence>
<sequence length="580" mass="66961">MKRLLSLLITLAVLGVGLILSLTLFFVGKYEFESQVEQQVGHVHQQVRERFRVFDELIANDERELHKRARRALLRLSEVILHENFDPKDWDSERLAQLSKDYGVDAIYIIDRDTRVVATNFLPDMGFQLGTISEAFEQHLKKMFGTGRLEIDRINVSSKTGILQVYAYYAPLNSDYMLEVSYDVKNFLSHSHSSRYVEFLFGDFFTELEKTNPMLEKVDVYLVNNYAAFPFLQNTAPINASDLPSLPEKGVTTVNKENHIVHHYSRADLNRSTLHSAEYLVIRSTFNLTPIYSLMHKFLGISLVIILVVLGIAFFLLSFLFEKWILRRIFRIIAALERSAEGDYADQMISDRKDELGLIADHINSMNRRIAHRDVELREARNTLEHRVEERTRDLQLEVNARKKAEEELIKLASTDPLTRVLNRRAFDQRSREEIERSHRYNRELAIILLDIDHFKQINDQYGHQFGDKVLIDVANLIGPSLRAADCLCRHGGEEFIILLPETDEATALLIAERVRKSIAQHKITDRHDSLSITASFGVAVWRREEGDIQPAVYRADQAMYKAKNSGRNKVVAFTRVIQS</sequence>
<dbReference type="SMART" id="SM00304">
    <property type="entry name" value="HAMP"/>
    <property type="match status" value="1"/>
</dbReference>
<organism evidence="7 8">
    <name type="scientific">Neptuniibacter caesariensis</name>
    <dbReference type="NCBI Taxonomy" id="207954"/>
    <lineage>
        <taxon>Bacteria</taxon>
        <taxon>Pseudomonadati</taxon>
        <taxon>Pseudomonadota</taxon>
        <taxon>Gammaproteobacteria</taxon>
        <taxon>Oceanospirillales</taxon>
        <taxon>Oceanospirillaceae</taxon>
        <taxon>Neptuniibacter</taxon>
    </lineage>
</organism>
<keyword evidence="4" id="KW-0812">Transmembrane</keyword>
<dbReference type="CDD" id="cd01949">
    <property type="entry name" value="GGDEF"/>
    <property type="match status" value="1"/>
</dbReference>
<comment type="cofactor">
    <cofactor evidence="1">
        <name>Mg(2+)</name>
        <dbReference type="ChEBI" id="CHEBI:18420"/>
    </cofactor>
</comment>
<dbReference type="InterPro" id="IPR003660">
    <property type="entry name" value="HAMP_dom"/>
</dbReference>
<dbReference type="PROSITE" id="PS50887">
    <property type="entry name" value="GGDEF"/>
    <property type="match status" value="1"/>
</dbReference>
<dbReference type="GO" id="GO:0007165">
    <property type="term" value="P:signal transduction"/>
    <property type="evidence" value="ECO:0007669"/>
    <property type="project" value="InterPro"/>
</dbReference>
<comment type="catalytic activity">
    <reaction evidence="3">
        <text>2 GTP = 3',3'-c-di-GMP + 2 diphosphate</text>
        <dbReference type="Rhea" id="RHEA:24898"/>
        <dbReference type="ChEBI" id="CHEBI:33019"/>
        <dbReference type="ChEBI" id="CHEBI:37565"/>
        <dbReference type="ChEBI" id="CHEBI:58805"/>
        <dbReference type="EC" id="2.7.7.65"/>
    </reaction>
</comment>
<dbReference type="EC" id="2.7.7.65" evidence="2"/>
<evidence type="ECO:0000256" key="2">
    <source>
        <dbReference type="ARBA" id="ARBA00012528"/>
    </source>
</evidence>
<gene>
    <name evidence="7" type="ORF">MED92_15453</name>
</gene>
<dbReference type="Pfam" id="PF00672">
    <property type="entry name" value="HAMP"/>
    <property type="match status" value="1"/>
</dbReference>
<evidence type="ECO:0000256" key="1">
    <source>
        <dbReference type="ARBA" id="ARBA00001946"/>
    </source>
</evidence>
<dbReference type="PANTHER" id="PTHR45138:SF9">
    <property type="entry name" value="DIGUANYLATE CYCLASE DGCM-RELATED"/>
    <property type="match status" value="1"/>
</dbReference>
<evidence type="ECO:0000256" key="3">
    <source>
        <dbReference type="ARBA" id="ARBA00034247"/>
    </source>
</evidence>
<dbReference type="InterPro" id="IPR029787">
    <property type="entry name" value="Nucleotide_cyclase"/>
</dbReference>
<dbReference type="InterPro" id="IPR043128">
    <property type="entry name" value="Rev_trsase/Diguanyl_cyclase"/>
</dbReference>
<dbReference type="CDD" id="cd06225">
    <property type="entry name" value="HAMP"/>
    <property type="match status" value="1"/>
</dbReference>
<dbReference type="Gene3D" id="6.10.340.10">
    <property type="match status" value="1"/>
</dbReference>
<dbReference type="GO" id="GO:0016020">
    <property type="term" value="C:membrane"/>
    <property type="evidence" value="ECO:0007669"/>
    <property type="project" value="InterPro"/>
</dbReference>